<name>A0ACA9NCW6_9GLOM</name>
<gene>
    <name evidence="1" type="ORF">RPERSI_LOCUS7400</name>
</gene>
<evidence type="ECO:0000313" key="1">
    <source>
        <dbReference type="EMBL" id="CAG8638953.1"/>
    </source>
</evidence>
<proteinExistence type="predicted"/>
<accession>A0ACA9NCW6</accession>
<protein>
    <submittedName>
        <fullName evidence="1">28443_t:CDS:1</fullName>
    </submittedName>
</protein>
<evidence type="ECO:0000313" key="2">
    <source>
        <dbReference type="Proteomes" id="UP000789920"/>
    </source>
</evidence>
<keyword evidence="2" id="KW-1185">Reference proteome</keyword>
<feature type="non-terminal residue" evidence="1">
    <location>
        <position position="191"/>
    </location>
</feature>
<dbReference type="EMBL" id="CAJVQC010012500">
    <property type="protein sequence ID" value="CAG8638953.1"/>
    <property type="molecule type" value="Genomic_DNA"/>
</dbReference>
<organism evidence="1 2">
    <name type="scientific">Racocetra persica</name>
    <dbReference type="NCBI Taxonomy" id="160502"/>
    <lineage>
        <taxon>Eukaryota</taxon>
        <taxon>Fungi</taxon>
        <taxon>Fungi incertae sedis</taxon>
        <taxon>Mucoromycota</taxon>
        <taxon>Glomeromycotina</taxon>
        <taxon>Glomeromycetes</taxon>
        <taxon>Diversisporales</taxon>
        <taxon>Gigasporaceae</taxon>
        <taxon>Racocetra</taxon>
    </lineage>
</organism>
<comment type="caution">
    <text evidence="1">The sequence shown here is derived from an EMBL/GenBank/DDBJ whole genome shotgun (WGS) entry which is preliminary data.</text>
</comment>
<reference evidence="1" key="1">
    <citation type="submission" date="2021-06" db="EMBL/GenBank/DDBJ databases">
        <authorList>
            <person name="Kallberg Y."/>
            <person name="Tangrot J."/>
            <person name="Rosling A."/>
        </authorList>
    </citation>
    <scope>NUCLEOTIDE SEQUENCE</scope>
    <source>
        <strain evidence="1">MA461A</strain>
    </source>
</reference>
<dbReference type="Proteomes" id="UP000789920">
    <property type="component" value="Unassembled WGS sequence"/>
</dbReference>
<sequence length="191" mass="21965">MPIAEDAESSNTQVVNRNDSWDQTQIRKPKAWTHKVDELIKKANYLSDDERIKNRNKSEKEENQASKENDVIGMMQSSKILIFVLYDILITLTSTLADVSSESSDININDANDIKSKYTTTNNDVNYVTSVRLDSPENINDFKLVVITTYVMAFFNTIGCSYVFYRSWLQWKISSKSLSMIFRLPFYTAIA</sequence>